<dbReference type="InterPro" id="IPR046347">
    <property type="entry name" value="bZIP_sf"/>
</dbReference>
<gene>
    <name evidence="9" type="ORF">C1645_769600</name>
</gene>
<dbReference type="Proteomes" id="UP000265703">
    <property type="component" value="Unassembled WGS sequence"/>
</dbReference>
<keyword evidence="3" id="KW-0238">DNA-binding</keyword>
<keyword evidence="10" id="KW-1185">Reference proteome</keyword>
<feature type="coiled-coil region" evidence="6">
    <location>
        <begin position="184"/>
        <end position="225"/>
    </location>
</feature>
<protein>
    <recommendedName>
        <fullName evidence="8">BZIP domain-containing protein</fullName>
    </recommendedName>
</protein>
<dbReference type="GO" id="GO:0005634">
    <property type="term" value="C:nucleus"/>
    <property type="evidence" value="ECO:0007669"/>
    <property type="project" value="UniProtKB-SubCell"/>
</dbReference>
<evidence type="ECO:0000256" key="1">
    <source>
        <dbReference type="ARBA" id="ARBA00004123"/>
    </source>
</evidence>
<evidence type="ECO:0000256" key="6">
    <source>
        <dbReference type="SAM" id="Coils"/>
    </source>
</evidence>
<evidence type="ECO:0000256" key="2">
    <source>
        <dbReference type="ARBA" id="ARBA00023015"/>
    </source>
</evidence>
<dbReference type="PANTHER" id="PTHR13044:SF14">
    <property type="entry name" value="CRYPTOCEPHAL, ISOFORM A"/>
    <property type="match status" value="1"/>
</dbReference>
<evidence type="ECO:0000259" key="8">
    <source>
        <dbReference type="PROSITE" id="PS50217"/>
    </source>
</evidence>
<feature type="compositionally biased region" description="Polar residues" evidence="7">
    <location>
        <begin position="250"/>
        <end position="260"/>
    </location>
</feature>
<dbReference type="InterPro" id="IPR004827">
    <property type="entry name" value="bZIP"/>
</dbReference>
<evidence type="ECO:0000256" key="4">
    <source>
        <dbReference type="ARBA" id="ARBA00023163"/>
    </source>
</evidence>
<sequence>MPRKMSQNELPRNSNSNFWPTTPYSFDVPPGLGLLNEDFEFPEDNSQGNNTVEEVVIPTTQTQQPPTFPISQQSQPQCQPLPSQQILPTENDVSSFPDPYLPNDSSIIDYNLSPTYQPLAPPPIPSNSRYLYPPTPIYLNHPYYNSNMLQADPELFSKYVAEEDKRRRNTAASARFRIKKKMREQALEKTAREMTTKAEMLENRVKELEREIKWLKNLLIEKDTRILDIQHSDNFKHKDGGDKNKNDKNLASTSDQQHQM</sequence>
<feature type="region of interest" description="Disordered" evidence="7">
    <location>
        <begin position="233"/>
        <end position="260"/>
    </location>
</feature>
<dbReference type="SUPFAM" id="SSF57959">
    <property type="entry name" value="Leucine zipper domain"/>
    <property type="match status" value="1"/>
</dbReference>
<dbReference type="AlphaFoldDB" id="A0A397SX63"/>
<feature type="region of interest" description="Disordered" evidence="7">
    <location>
        <begin position="1"/>
        <end position="23"/>
    </location>
</feature>
<dbReference type="SMART" id="SM00338">
    <property type="entry name" value="BRLZ"/>
    <property type="match status" value="1"/>
</dbReference>
<feature type="domain" description="BZIP" evidence="8">
    <location>
        <begin position="163"/>
        <end position="222"/>
    </location>
</feature>
<comment type="subcellular location">
    <subcellularLocation>
        <location evidence="1">Nucleus</location>
    </subcellularLocation>
</comment>
<keyword evidence="2" id="KW-0805">Transcription regulation</keyword>
<keyword evidence="5" id="KW-0539">Nucleus</keyword>
<reference evidence="9 10" key="1">
    <citation type="submission" date="2018-06" db="EMBL/GenBank/DDBJ databases">
        <title>Comparative genomics reveals the genomic features of Rhizophagus irregularis, R. cerebriforme, R. diaphanum and Gigaspora rosea, and their symbiotic lifestyle signature.</title>
        <authorList>
            <person name="Morin E."/>
            <person name="San Clemente H."/>
            <person name="Chen E.C.H."/>
            <person name="De La Providencia I."/>
            <person name="Hainaut M."/>
            <person name="Kuo A."/>
            <person name="Kohler A."/>
            <person name="Murat C."/>
            <person name="Tang N."/>
            <person name="Roy S."/>
            <person name="Loubradou J."/>
            <person name="Henrissat B."/>
            <person name="Grigoriev I.V."/>
            <person name="Corradi N."/>
            <person name="Roux C."/>
            <person name="Martin F.M."/>
        </authorList>
    </citation>
    <scope>NUCLEOTIDE SEQUENCE [LARGE SCALE GENOMIC DNA]</scope>
    <source>
        <strain evidence="9 10">DAOM 227022</strain>
    </source>
</reference>
<accession>A0A397SX63</accession>
<dbReference type="PANTHER" id="PTHR13044">
    <property type="entry name" value="ACTIVATING TRANSCRIPTION FACTOR ATF 4/5"/>
    <property type="match status" value="1"/>
</dbReference>
<evidence type="ECO:0000256" key="5">
    <source>
        <dbReference type="ARBA" id="ARBA00023242"/>
    </source>
</evidence>
<keyword evidence="4" id="KW-0804">Transcription</keyword>
<evidence type="ECO:0000313" key="9">
    <source>
        <dbReference type="EMBL" id="RIA90553.1"/>
    </source>
</evidence>
<dbReference type="PROSITE" id="PS50217">
    <property type="entry name" value="BZIP"/>
    <property type="match status" value="1"/>
</dbReference>
<dbReference type="PROSITE" id="PS00036">
    <property type="entry name" value="BZIP_BASIC"/>
    <property type="match status" value="1"/>
</dbReference>
<feature type="region of interest" description="Disordered" evidence="7">
    <location>
        <begin position="62"/>
        <end position="81"/>
    </location>
</feature>
<organism evidence="9 10">
    <name type="scientific">Glomus cerebriforme</name>
    <dbReference type="NCBI Taxonomy" id="658196"/>
    <lineage>
        <taxon>Eukaryota</taxon>
        <taxon>Fungi</taxon>
        <taxon>Fungi incertae sedis</taxon>
        <taxon>Mucoromycota</taxon>
        <taxon>Glomeromycotina</taxon>
        <taxon>Glomeromycetes</taxon>
        <taxon>Glomerales</taxon>
        <taxon>Glomeraceae</taxon>
        <taxon>Glomus</taxon>
    </lineage>
</organism>
<dbReference type="GO" id="GO:0001228">
    <property type="term" value="F:DNA-binding transcription activator activity, RNA polymerase II-specific"/>
    <property type="evidence" value="ECO:0007669"/>
    <property type="project" value="TreeGrafter"/>
</dbReference>
<dbReference type="GO" id="GO:0000977">
    <property type="term" value="F:RNA polymerase II transcription regulatory region sequence-specific DNA binding"/>
    <property type="evidence" value="ECO:0007669"/>
    <property type="project" value="TreeGrafter"/>
</dbReference>
<dbReference type="EMBL" id="QKYT01000177">
    <property type="protein sequence ID" value="RIA90553.1"/>
    <property type="molecule type" value="Genomic_DNA"/>
</dbReference>
<dbReference type="OrthoDB" id="1939598at2759"/>
<dbReference type="STRING" id="658196.A0A397SX63"/>
<proteinExistence type="predicted"/>
<evidence type="ECO:0000256" key="7">
    <source>
        <dbReference type="SAM" id="MobiDB-lite"/>
    </source>
</evidence>
<dbReference type="Gene3D" id="1.20.5.170">
    <property type="match status" value="1"/>
</dbReference>
<dbReference type="CDD" id="cd14705">
    <property type="entry name" value="bZIP_Zip1"/>
    <property type="match status" value="1"/>
</dbReference>
<comment type="caution">
    <text evidence="9">The sequence shown here is derived from an EMBL/GenBank/DDBJ whole genome shotgun (WGS) entry which is preliminary data.</text>
</comment>
<evidence type="ECO:0000256" key="3">
    <source>
        <dbReference type="ARBA" id="ARBA00023125"/>
    </source>
</evidence>
<dbReference type="Pfam" id="PF07716">
    <property type="entry name" value="bZIP_2"/>
    <property type="match status" value="1"/>
</dbReference>
<name>A0A397SX63_9GLOM</name>
<evidence type="ECO:0000313" key="10">
    <source>
        <dbReference type="Proteomes" id="UP000265703"/>
    </source>
</evidence>
<feature type="compositionally biased region" description="Basic and acidic residues" evidence="7">
    <location>
        <begin position="233"/>
        <end position="248"/>
    </location>
</feature>
<keyword evidence="6" id="KW-0175">Coiled coil</keyword>